<reference evidence="7" key="1">
    <citation type="journal article" date="2019" name="Int. J. Syst. Evol. Microbiol.">
        <title>The Global Catalogue of Microorganisms (GCM) 10K type strain sequencing project: providing services to taxonomists for standard genome sequencing and annotation.</title>
        <authorList>
            <consortium name="The Broad Institute Genomics Platform"/>
            <consortium name="The Broad Institute Genome Sequencing Center for Infectious Disease"/>
            <person name="Wu L."/>
            <person name="Ma J."/>
        </authorList>
    </citation>
    <scope>NUCLEOTIDE SEQUENCE [LARGE SCALE GENOMIC DNA]</scope>
    <source>
        <strain evidence="7">JCM 17695</strain>
    </source>
</reference>
<evidence type="ECO:0000256" key="3">
    <source>
        <dbReference type="ARBA" id="ARBA00022827"/>
    </source>
</evidence>
<dbReference type="Pfam" id="PF07992">
    <property type="entry name" value="Pyr_redox_2"/>
    <property type="match status" value="1"/>
</dbReference>
<dbReference type="GO" id="GO:0016491">
    <property type="term" value="F:oxidoreductase activity"/>
    <property type="evidence" value="ECO:0007669"/>
    <property type="project" value="UniProtKB-KW"/>
</dbReference>
<dbReference type="InterPro" id="IPR023753">
    <property type="entry name" value="FAD/NAD-binding_dom"/>
</dbReference>
<protein>
    <submittedName>
        <fullName evidence="6">NAD(P)/FAD-dependent oxidoreductase</fullName>
        <ecNumber evidence="6">1.6.5.-</ecNumber>
    </submittedName>
</protein>
<keyword evidence="4 6" id="KW-0560">Oxidoreductase</keyword>
<dbReference type="PANTHER" id="PTHR43735">
    <property type="entry name" value="APOPTOSIS-INDUCING FACTOR 1"/>
    <property type="match status" value="1"/>
</dbReference>
<comment type="caution">
    <text evidence="6">The sequence shown here is derived from an EMBL/GenBank/DDBJ whole genome shotgun (WGS) entry which is preliminary data.</text>
</comment>
<keyword evidence="2" id="KW-0285">Flavoprotein</keyword>
<sequence>MKAVVVGGGYAGVHAANRLARLVPTAEITLVNPRPHFVERVRLHQRVAGTAAAAAPLREVLRPGITALVAAVDKIGDGVAVLDDGARVDFDHAFLAVGSTVEPMPGTVPVGTWEGAERARAALAALPAGASVTVIGGGPTGIETASEVAQARPDLRVRLVGSPIAGPFGPGARARVLAGLERLGVDLVEDTAIAVDDAVRLGSGRAFSSHLTLWAVIGHVPDLAARSGLAVDPDGRVVVDEHLRSVSDPRVFAVGDCAAVPGSRFSCQTAVPQAATAVDNLVRLLEGRTPRPHVVRYVGLAVALGRRDAVVQLNHRDDRPRRARLAGRAAAAVKEIACRGAKWGASKGIGG</sequence>
<evidence type="ECO:0000256" key="1">
    <source>
        <dbReference type="ARBA" id="ARBA00006442"/>
    </source>
</evidence>
<keyword evidence="7" id="KW-1185">Reference proteome</keyword>
<dbReference type="PRINTS" id="PR00469">
    <property type="entry name" value="PNDRDTASEII"/>
</dbReference>
<proteinExistence type="inferred from homology"/>
<evidence type="ECO:0000256" key="2">
    <source>
        <dbReference type="ARBA" id="ARBA00022630"/>
    </source>
</evidence>
<name>A0ABW2TSZ2_9PSEU</name>
<keyword evidence="3" id="KW-0274">FAD</keyword>
<dbReference type="EMBL" id="JBHTEY010000004">
    <property type="protein sequence ID" value="MFC7616451.1"/>
    <property type="molecule type" value="Genomic_DNA"/>
</dbReference>
<dbReference type="EC" id="1.6.5.-" evidence="6"/>
<dbReference type="InterPro" id="IPR036188">
    <property type="entry name" value="FAD/NAD-bd_sf"/>
</dbReference>
<evidence type="ECO:0000256" key="4">
    <source>
        <dbReference type="ARBA" id="ARBA00023002"/>
    </source>
</evidence>
<dbReference type="SUPFAM" id="SSF51905">
    <property type="entry name" value="FAD/NAD(P)-binding domain"/>
    <property type="match status" value="2"/>
</dbReference>
<organism evidence="6 7">
    <name type="scientific">Actinokineospora soli</name>
    <dbReference type="NCBI Taxonomy" id="1048753"/>
    <lineage>
        <taxon>Bacteria</taxon>
        <taxon>Bacillati</taxon>
        <taxon>Actinomycetota</taxon>
        <taxon>Actinomycetes</taxon>
        <taxon>Pseudonocardiales</taxon>
        <taxon>Pseudonocardiaceae</taxon>
        <taxon>Actinokineospora</taxon>
    </lineage>
</organism>
<dbReference type="Proteomes" id="UP001596512">
    <property type="component" value="Unassembled WGS sequence"/>
</dbReference>
<gene>
    <name evidence="6" type="ORF">ACFQV2_26285</name>
</gene>
<dbReference type="Gene3D" id="3.50.50.100">
    <property type="match status" value="1"/>
</dbReference>
<evidence type="ECO:0000259" key="5">
    <source>
        <dbReference type="Pfam" id="PF07992"/>
    </source>
</evidence>
<evidence type="ECO:0000313" key="7">
    <source>
        <dbReference type="Proteomes" id="UP001596512"/>
    </source>
</evidence>
<feature type="domain" description="FAD/NAD(P)-binding" evidence="5">
    <location>
        <begin position="2"/>
        <end position="276"/>
    </location>
</feature>
<dbReference type="PRINTS" id="PR00368">
    <property type="entry name" value="FADPNR"/>
</dbReference>
<comment type="similarity">
    <text evidence="1">Belongs to the FAD-dependent oxidoreductase family.</text>
</comment>
<evidence type="ECO:0000313" key="6">
    <source>
        <dbReference type="EMBL" id="MFC7616451.1"/>
    </source>
</evidence>
<dbReference type="PANTHER" id="PTHR43735:SF3">
    <property type="entry name" value="FERROPTOSIS SUPPRESSOR PROTEIN 1"/>
    <property type="match status" value="1"/>
</dbReference>
<accession>A0ABW2TSZ2</accession>